<dbReference type="RefSeq" id="WP_062801053.1">
    <property type="nucleotide sequence ID" value="NZ_CBCRXS010000023.1"/>
</dbReference>
<evidence type="ECO:0000313" key="2">
    <source>
        <dbReference type="Proteomes" id="UP000274762"/>
    </source>
</evidence>
<dbReference type="OrthoDB" id="4558896at2"/>
<proteinExistence type="predicted"/>
<dbReference type="EMBL" id="RBKV01000002">
    <property type="protein sequence ID" value="RKR79842.1"/>
    <property type="molecule type" value="Genomic_DNA"/>
</dbReference>
<comment type="caution">
    <text evidence="1">The sequence shown here is derived from an EMBL/GenBank/DDBJ whole genome shotgun (WGS) entry which is preliminary data.</text>
</comment>
<evidence type="ECO:0000313" key="1">
    <source>
        <dbReference type="EMBL" id="RKR79842.1"/>
    </source>
</evidence>
<accession>A0A495ITF1</accession>
<organism evidence="1 2">
    <name type="scientific">Williamsia marianensis</name>
    <dbReference type="NCBI Taxonomy" id="85044"/>
    <lineage>
        <taxon>Bacteria</taxon>
        <taxon>Bacillati</taxon>
        <taxon>Actinomycetota</taxon>
        <taxon>Actinomycetes</taxon>
        <taxon>Mycobacteriales</taxon>
        <taxon>Nocardiaceae</taxon>
        <taxon>Williamsia</taxon>
    </lineage>
</organism>
<name>A0A495ITF1_WILMA</name>
<dbReference type="Proteomes" id="UP000274762">
    <property type="component" value="Unassembled WGS sequence"/>
</dbReference>
<gene>
    <name evidence="1" type="ORF">DFJ75_4985</name>
</gene>
<reference evidence="1 2" key="1">
    <citation type="submission" date="2018-10" db="EMBL/GenBank/DDBJ databases">
        <title>Sequencing the genomes of 1000 actinobacteria strains.</title>
        <authorList>
            <person name="Klenk H.-P."/>
        </authorList>
    </citation>
    <scope>NUCLEOTIDE SEQUENCE [LARGE SCALE GENOMIC DNA]</scope>
    <source>
        <strain evidence="1 2">DSM 44343</strain>
    </source>
</reference>
<protein>
    <submittedName>
        <fullName evidence="1">Uncharacterized protein</fullName>
    </submittedName>
</protein>
<sequence length="116" mass="12822">MNSVTELELFARCVLPGCANPIAEQGDVCSDCTRAFTGYLRAGTRPPLTEAEQHDRDQQVRAAHRAQLTVAAAAAAADQTGDTITRANQRCWLCEQRRTCSRISGQWECRHCRTVT</sequence>
<dbReference type="AlphaFoldDB" id="A0A495ITF1"/>